<dbReference type="Pfam" id="PF00578">
    <property type="entry name" value="AhpC-TSA"/>
    <property type="match status" value="1"/>
</dbReference>
<dbReference type="Gene3D" id="3.40.30.10">
    <property type="entry name" value="Glutaredoxin"/>
    <property type="match status" value="1"/>
</dbReference>
<feature type="domain" description="Thioredoxin" evidence="5">
    <location>
        <begin position="198"/>
        <end position="339"/>
    </location>
</feature>
<protein>
    <submittedName>
        <fullName evidence="6">Antioxidant, AhpC/TSA family</fullName>
    </submittedName>
</protein>
<dbReference type="GO" id="GO:0016491">
    <property type="term" value="F:oxidoreductase activity"/>
    <property type="evidence" value="ECO:0007669"/>
    <property type="project" value="InterPro"/>
</dbReference>
<dbReference type="Pfam" id="PF14289">
    <property type="entry name" value="DUF4369"/>
    <property type="match status" value="1"/>
</dbReference>
<evidence type="ECO:0000313" key="6">
    <source>
        <dbReference type="EMBL" id="EJX09525.1"/>
    </source>
</evidence>
<dbReference type="InterPro" id="IPR000866">
    <property type="entry name" value="AhpC/TSA"/>
</dbReference>
<comment type="subcellular location">
    <subcellularLocation>
        <location evidence="1">Cell envelope</location>
    </subcellularLocation>
</comment>
<keyword evidence="3" id="KW-1015">Disulfide bond</keyword>
<reference evidence="6" key="1">
    <citation type="journal article" date="2012" name="PLoS ONE">
        <title>Gene sets for utilization of primary and secondary nutrition supplies in the distal gut of endangered iberian lynx.</title>
        <authorList>
            <person name="Alcaide M."/>
            <person name="Messina E."/>
            <person name="Richter M."/>
            <person name="Bargiela R."/>
            <person name="Peplies J."/>
            <person name="Huws S.A."/>
            <person name="Newbold C.J."/>
            <person name="Golyshin P.N."/>
            <person name="Simon M.A."/>
            <person name="Lopez G."/>
            <person name="Yakimov M.M."/>
            <person name="Ferrer M."/>
        </authorList>
    </citation>
    <scope>NUCLEOTIDE SEQUENCE</scope>
</reference>
<dbReference type="GO" id="GO:0017004">
    <property type="term" value="P:cytochrome complex assembly"/>
    <property type="evidence" value="ECO:0007669"/>
    <property type="project" value="UniProtKB-KW"/>
</dbReference>
<dbReference type="GO" id="GO:0016209">
    <property type="term" value="F:antioxidant activity"/>
    <property type="evidence" value="ECO:0007669"/>
    <property type="project" value="InterPro"/>
</dbReference>
<name>J9H673_9ZZZZ</name>
<evidence type="ECO:0000256" key="4">
    <source>
        <dbReference type="ARBA" id="ARBA00023284"/>
    </source>
</evidence>
<gene>
    <name evidence="6" type="ORF">EVA_02364</name>
</gene>
<organism evidence="6">
    <name type="scientific">gut metagenome</name>
    <dbReference type="NCBI Taxonomy" id="749906"/>
    <lineage>
        <taxon>unclassified sequences</taxon>
        <taxon>metagenomes</taxon>
        <taxon>organismal metagenomes</taxon>
    </lineage>
</organism>
<keyword evidence="2" id="KW-0201">Cytochrome c-type biogenesis</keyword>
<dbReference type="PROSITE" id="PS51352">
    <property type="entry name" value="THIOREDOXIN_2"/>
    <property type="match status" value="1"/>
</dbReference>
<dbReference type="PANTHER" id="PTHR42852:SF6">
    <property type="entry name" value="THIOL:DISULFIDE INTERCHANGE PROTEIN DSBE"/>
    <property type="match status" value="1"/>
</dbReference>
<comment type="caution">
    <text evidence="6">The sequence shown here is derived from an EMBL/GenBank/DDBJ whole genome shotgun (WGS) entry which is preliminary data.</text>
</comment>
<evidence type="ECO:0000256" key="1">
    <source>
        <dbReference type="ARBA" id="ARBA00004196"/>
    </source>
</evidence>
<evidence type="ECO:0000259" key="5">
    <source>
        <dbReference type="PROSITE" id="PS51352"/>
    </source>
</evidence>
<accession>J9H673</accession>
<sequence>MKQLNLIGFLAILLLSFACNSPKDKIQIKGEITGLKQAEFFVYSEEGILQNIDTISIRDGKFNYEHTLTEPAILTFLYPNFSRTYLVAEPGDVIKVKGEASKLGEIDISGSKENELLTKFRKQNAGKSAKEKSMTAAQFVNDHPDKIAAVAVFKRYFSHEQQLDGAIALPLLEKLKEKQPNLSAVKIIDMYLNAILQCSNDKKLPNFTAITIEGDTINSTQFKGKPLFIVFWAPWHNEGYRVIKNVAELEKKYKEKLQILTISVDYNQNSAKVRMNQENITAPAICDEKAFSSPLVKTLGLRYLPGNLLINANGEIEKRDIPTKDMLKTLEKWLNKQPNP</sequence>
<dbReference type="InterPro" id="IPR036249">
    <property type="entry name" value="Thioredoxin-like_sf"/>
</dbReference>
<dbReference type="InterPro" id="IPR013766">
    <property type="entry name" value="Thioredoxin_domain"/>
</dbReference>
<evidence type="ECO:0000256" key="2">
    <source>
        <dbReference type="ARBA" id="ARBA00022748"/>
    </source>
</evidence>
<proteinExistence type="predicted"/>
<dbReference type="PROSITE" id="PS51257">
    <property type="entry name" value="PROKAR_LIPOPROTEIN"/>
    <property type="match status" value="1"/>
</dbReference>
<dbReference type="EMBL" id="AMCI01000373">
    <property type="protein sequence ID" value="EJX09525.1"/>
    <property type="molecule type" value="Genomic_DNA"/>
</dbReference>
<dbReference type="SUPFAM" id="SSF52833">
    <property type="entry name" value="Thioredoxin-like"/>
    <property type="match status" value="1"/>
</dbReference>
<dbReference type="InterPro" id="IPR050553">
    <property type="entry name" value="Thioredoxin_ResA/DsbE_sf"/>
</dbReference>
<dbReference type="AlphaFoldDB" id="J9H673"/>
<dbReference type="InterPro" id="IPR025380">
    <property type="entry name" value="DUF4369"/>
</dbReference>
<dbReference type="GO" id="GO:0030313">
    <property type="term" value="C:cell envelope"/>
    <property type="evidence" value="ECO:0007669"/>
    <property type="project" value="UniProtKB-SubCell"/>
</dbReference>
<keyword evidence="4" id="KW-0676">Redox-active center</keyword>
<evidence type="ECO:0000256" key="3">
    <source>
        <dbReference type="ARBA" id="ARBA00023157"/>
    </source>
</evidence>
<dbReference type="CDD" id="cd02966">
    <property type="entry name" value="TlpA_like_family"/>
    <property type="match status" value="1"/>
</dbReference>
<dbReference type="PANTHER" id="PTHR42852">
    <property type="entry name" value="THIOL:DISULFIDE INTERCHANGE PROTEIN DSBE"/>
    <property type="match status" value="1"/>
</dbReference>